<name>A0A1U9KP90_9PROT</name>
<evidence type="ECO:0000313" key="2">
    <source>
        <dbReference type="Proteomes" id="UP000188604"/>
    </source>
</evidence>
<dbReference type="KEGG" id="nch:A0U93_06380"/>
<protein>
    <submittedName>
        <fullName evidence="1">Uncharacterized protein</fullName>
    </submittedName>
</protein>
<dbReference type="EMBL" id="CP014691">
    <property type="protein sequence ID" value="AQS87622.1"/>
    <property type="molecule type" value="Genomic_DNA"/>
</dbReference>
<dbReference type="STRING" id="320497.A0U93_06380"/>
<dbReference type="Proteomes" id="UP000188604">
    <property type="component" value="Chromosome"/>
</dbReference>
<reference evidence="1 2" key="1">
    <citation type="submission" date="2016-03" db="EMBL/GenBank/DDBJ databases">
        <title>Acetic acid bacteria sequencing.</title>
        <authorList>
            <person name="Brandt J."/>
            <person name="Jakob F."/>
            <person name="Vogel R.F."/>
        </authorList>
    </citation>
    <scope>NUCLEOTIDE SEQUENCE [LARGE SCALE GENOMIC DNA]</scope>
    <source>
        <strain evidence="1 2">NBRC 101099</strain>
    </source>
</reference>
<sequence>MSGFVEDREVAAPRAGISWGAVIAGAVVAAATGVVLTLLGVGFGFSSVSVHAGNNPTALTFTAIAAVWLIVVQWVSSFFGGYLAGRLRPNLSGVHATEVTFRDTAAGLTAWALAAVLTVVVAGSGISGLLKNASQAASHHVASAHVDAYALNVLFRSPQTSAETEPGRIMARRMLVEPVLAKAASGPLNSADYDYLTQLVSAQAGVPGDEAGRRVDAVIAQEQDAIAHAKQAADTARKSAAELAFYTCFSMMVGAFIAAIAGAIGGRQRDTF</sequence>
<proteinExistence type="predicted"/>
<evidence type="ECO:0000313" key="1">
    <source>
        <dbReference type="EMBL" id="AQS87622.1"/>
    </source>
</evidence>
<gene>
    <name evidence="1" type="ORF">A0U93_06380</name>
</gene>
<dbReference type="RefSeq" id="WP_077806612.1">
    <property type="nucleotide sequence ID" value="NZ_BJXS01000002.1"/>
</dbReference>
<keyword evidence="2" id="KW-1185">Reference proteome</keyword>
<dbReference type="AlphaFoldDB" id="A0A1U9KP90"/>
<accession>A0A1U9KP90</accession>
<dbReference type="OrthoDB" id="7032238at2"/>
<organism evidence="1 2">
    <name type="scientific">Neoasaia chiangmaiensis</name>
    <dbReference type="NCBI Taxonomy" id="320497"/>
    <lineage>
        <taxon>Bacteria</taxon>
        <taxon>Pseudomonadati</taxon>
        <taxon>Pseudomonadota</taxon>
        <taxon>Alphaproteobacteria</taxon>
        <taxon>Acetobacterales</taxon>
        <taxon>Acetobacteraceae</taxon>
        <taxon>Neoasaia</taxon>
    </lineage>
</organism>